<feature type="region of interest" description="Disordered" evidence="1">
    <location>
        <begin position="47"/>
        <end position="67"/>
    </location>
</feature>
<dbReference type="AlphaFoldDB" id="A0A4Z0QIF4"/>
<comment type="caution">
    <text evidence="2">The sequence shown here is derived from an EMBL/GenBank/DDBJ whole genome shotgun (WGS) entry which is preliminary data.</text>
</comment>
<organism evidence="2 3">
    <name type="scientific">Hymenobacter metallicola</name>
    <dbReference type="NCBI Taxonomy" id="2563114"/>
    <lineage>
        <taxon>Bacteria</taxon>
        <taxon>Pseudomonadati</taxon>
        <taxon>Bacteroidota</taxon>
        <taxon>Cytophagia</taxon>
        <taxon>Cytophagales</taxon>
        <taxon>Hymenobacteraceae</taxon>
        <taxon>Hymenobacter</taxon>
    </lineage>
</organism>
<evidence type="ECO:0000256" key="1">
    <source>
        <dbReference type="SAM" id="MobiDB-lite"/>
    </source>
</evidence>
<gene>
    <name evidence="2" type="ORF">E5K02_10410</name>
</gene>
<reference evidence="2 3" key="1">
    <citation type="submission" date="2019-04" db="EMBL/GenBank/DDBJ databases">
        <authorList>
            <person name="Feng G."/>
            <person name="Zhang J."/>
            <person name="Zhu H."/>
        </authorList>
    </citation>
    <scope>NUCLEOTIDE SEQUENCE [LARGE SCALE GENOMIC DNA]</scope>
    <source>
        <strain evidence="2 3">9PBR-1</strain>
    </source>
</reference>
<keyword evidence="3" id="KW-1185">Reference proteome</keyword>
<protein>
    <submittedName>
        <fullName evidence="2">Uncharacterized protein</fullName>
    </submittedName>
</protein>
<evidence type="ECO:0000313" key="3">
    <source>
        <dbReference type="Proteomes" id="UP000298471"/>
    </source>
</evidence>
<dbReference type="RefSeq" id="WP_135394653.1">
    <property type="nucleotide sequence ID" value="NZ_SRMB01000001.1"/>
</dbReference>
<accession>A0A4Z0QIF4</accession>
<dbReference type="Proteomes" id="UP000298471">
    <property type="component" value="Unassembled WGS sequence"/>
</dbReference>
<proteinExistence type="predicted"/>
<evidence type="ECO:0000313" key="2">
    <source>
        <dbReference type="EMBL" id="TGE29847.1"/>
    </source>
</evidence>
<sequence length="67" mass="7509">MKKLPHQPALDAARADAALRRQLTPMPAATQLIEMVQEGINTVQENISTLRRQRRPPADFHQPPASQ</sequence>
<dbReference type="EMBL" id="SRMB01000001">
    <property type="protein sequence ID" value="TGE29847.1"/>
    <property type="molecule type" value="Genomic_DNA"/>
</dbReference>
<name>A0A4Z0QIF4_9BACT</name>